<feature type="compositionally biased region" description="Basic and acidic residues" evidence="1">
    <location>
        <begin position="422"/>
        <end position="438"/>
    </location>
</feature>
<dbReference type="PANTHER" id="PTHR31099">
    <property type="entry name" value="OS06G0165300 PROTEIN"/>
    <property type="match status" value="1"/>
</dbReference>
<feature type="domain" description="Transposase (putative) gypsy type" evidence="2">
    <location>
        <begin position="156"/>
        <end position="220"/>
    </location>
</feature>
<evidence type="ECO:0000313" key="4">
    <source>
        <dbReference type="Proteomes" id="UP001152484"/>
    </source>
</evidence>
<reference evidence="3" key="1">
    <citation type="submission" date="2022-07" db="EMBL/GenBank/DDBJ databases">
        <authorList>
            <person name="Macas J."/>
            <person name="Novak P."/>
            <person name="Neumann P."/>
        </authorList>
    </citation>
    <scope>NUCLEOTIDE SEQUENCE</scope>
</reference>
<dbReference type="InterPro" id="IPR007321">
    <property type="entry name" value="Transposase_28"/>
</dbReference>
<keyword evidence="4" id="KW-1185">Reference proteome</keyword>
<feature type="region of interest" description="Disordered" evidence="1">
    <location>
        <begin position="35"/>
        <end position="99"/>
    </location>
</feature>
<evidence type="ECO:0000259" key="2">
    <source>
        <dbReference type="Pfam" id="PF04195"/>
    </source>
</evidence>
<feature type="compositionally biased region" description="Basic and acidic residues" evidence="1">
    <location>
        <begin position="452"/>
        <end position="470"/>
    </location>
</feature>
<proteinExistence type="predicted"/>
<organism evidence="3 4">
    <name type="scientific">Cuscuta europaea</name>
    <name type="common">European dodder</name>
    <dbReference type="NCBI Taxonomy" id="41803"/>
    <lineage>
        <taxon>Eukaryota</taxon>
        <taxon>Viridiplantae</taxon>
        <taxon>Streptophyta</taxon>
        <taxon>Embryophyta</taxon>
        <taxon>Tracheophyta</taxon>
        <taxon>Spermatophyta</taxon>
        <taxon>Magnoliopsida</taxon>
        <taxon>eudicotyledons</taxon>
        <taxon>Gunneridae</taxon>
        <taxon>Pentapetalae</taxon>
        <taxon>asterids</taxon>
        <taxon>lamiids</taxon>
        <taxon>Solanales</taxon>
        <taxon>Convolvulaceae</taxon>
        <taxon>Cuscuteae</taxon>
        <taxon>Cuscuta</taxon>
        <taxon>Cuscuta subgen. Cuscuta</taxon>
    </lineage>
</organism>
<sequence length="527" mass="56730">MQGDGRSAYENNGHVDLGLSADIEVERGAAARPMRVSHGPLPRMHAGATTGRQADALPELAPARRVATSEGRPLNVPDRACIRPVNVPDSDDDSDTQADLDSWWDLDSSGIPGLPSRVTEDDLIMACGLIGNNCLLETPGVTDILSNPPTPYFGVHIRSLELGMAVPLHPFLIRFLHFLGVAPGQLAPTAHMFVAAFVSRCEGVGLTPTIDLFFSCFQWCASSFFTPVSQRSVSKLFRSGYPASGKGWKKRWIWVSDPDLPSPPFQWGERVRKCDRVALSPGLKSSIEILSAGGPHSINSYLGDCRLPGLCLLLCILFCLSSHFPSAAVPEKLVVEAESDEEEEPQRVIVPVAATAAEGKGHEAPPPRRMRVTFGPRPTTPVQEKHKGGLVDLLVKLDGSDEEEEEEEPCPAVADVAPKTVAGKERGASSPGRGERASKKAKVAPKFPSAEQVHEGADERMAERSSHDTQHTVTYAFPSSSASIVHEGFPVVDYASSILPPGDLTCTTSQEFHPLLEGSIRSHIEVG</sequence>
<gene>
    <name evidence="3" type="ORF">CEURO_LOCUS14648</name>
</gene>
<dbReference type="AlphaFoldDB" id="A0A9P0ZE85"/>
<dbReference type="PANTHER" id="PTHR31099:SF28">
    <property type="entry name" value="F5J5.12"/>
    <property type="match status" value="1"/>
</dbReference>
<comment type="caution">
    <text evidence="3">The sequence shown here is derived from an EMBL/GenBank/DDBJ whole genome shotgun (WGS) entry which is preliminary data.</text>
</comment>
<name>A0A9P0ZE85_CUSEU</name>
<dbReference type="EMBL" id="CAMAPE010000038">
    <property type="protein sequence ID" value="CAH9099848.1"/>
    <property type="molecule type" value="Genomic_DNA"/>
</dbReference>
<protein>
    <recommendedName>
        <fullName evidence="2">Transposase (putative) gypsy type domain-containing protein</fullName>
    </recommendedName>
</protein>
<dbReference type="Pfam" id="PF04195">
    <property type="entry name" value="Transposase_28"/>
    <property type="match status" value="1"/>
</dbReference>
<accession>A0A9P0ZE85</accession>
<evidence type="ECO:0000313" key="3">
    <source>
        <dbReference type="EMBL" id="CAH9099848.1"/>
    </source>
</evidence>
<evidence type="ECO:0000256" key="1">
    <source>
        <dbReference type="SAM" id="MobiDB-lite"/>
    </source>
</evidence>
<feature type="compositionally biased region" description="Acidic residues" evidence="1">
    <location>
        <begin position="89"/>
        <end position="99"/>
    </location>
</feature>
<feature type="region of interest" description="Disordered" evidence="1">
    <location>
        <begin position="355"/>
        <end position="386"/>
    </location>
</feature>
<dbReference type="Proteomes" id="UP001152484">
    <property type="component" value="Unassembled WGS sequence"/>
</dbReference>
<feature type="region of interest" description="Disordered" evidence="1">
    <location>
        <begin position="419"/>
        <end position="470"/>
    </location>
</feature>
<dbReference type="OrthoDB" id="1301859at2759"/>